<feature type="binding site" evidence="6">
    <location>
        <position position="311"/>
    </location>
    <ligand>
        <name>[4Fe-4S] cluster</name>
        <dbReference type="ChEBI" id="CHEBI:49883"/>
        <note>4Fe-4S-S-AdoMet</note>
    </ligand>
</feature>
<keyword evidence="2 6" id="KW-0949">S-adenosyl-L-methionine</keyword>
<dbReference type="PANTHER" id="PTHR32331:SF0">
    <property type="entry name" value="UPF0313 PROTEIN YGIQ"/>
    <property type="match status" value="1"/>
</dbReference>
<dbReference type="GeneID" id="85732342"/>
<dbReference type="AlphaFoldDB" id="A0AAX4FX65"/>
<evidence type="ECO:0000313" key="10">
    <source>
        <dbReference type="Proteomes" id="UP001305652"/>
    </source>
</evidence>
<keyword evidence="10" id="KW-1185">Reference proteome</keyword>
<evidence type="ECO:0000256" key="6">
    <source>
        <dbReference type="HAMAP-Rule" id="MF_01251"/>
    </source>
</evidence>
<dbReference type="KEGG" id="mrc:R6Y96_04255"/>
<dbReference type="SMART" id="SM00729">
    <property type="entry name" value="Elp3"/>
    <property type="match status" value="1"/>
</dbReference>
<dbReference type="Pfam" id="PF08497">
    <property type="entry name" value="Radical_SAM_N"/>
    <property type="match status" value="1"/>
</dbReference>
<proteinExistence type="inferred from homology"/>
<feature type="compositionally biased region" description="Gly residues" evidence="7">
    <location>
        <begin position="621"/>
        <end position="632"/>
    </location>
</feature>
<dbReference type="GO" id="GO:0003824">
    <property type="term" value="F:catalytic activity"/>
    <property type="evidence" value="ECO:0007669"/>
    <property type="project" value="InterPro"/>
</dbReference>
<keyword evidence="5 6" id="KW-0411">Iron-sulfur</keyword>
<feature type="binding site" evidence="6">
    <location>
        <position position="304"/>
    </location>
    <ligand>
        <name>[4Fe-4S] cluster</name>
        <dbReference type="ChEBI" id="CHEBI:49883"/>
        <note>4Fe-4S-S-AdoMet</note>
    </ligand>
</feature>
<dbReference type="PANTHER" id="PTHR32331">
    <property type="entry name" value="UPF0313 PROTEIN YGIQ"/>
    <property type="match status" value="1"/>
</dbReference>
<dbReference type="InterPro" id="IPR058240">
    <property type="entry name" value="rSAM_sf"/>
</dbReference>
<name>A0AAX4FX65_9EURY</name>
<dbReference type="SFLD" id="SFLDS00029">
    <property type="entry name" value="Radical_SAM"/>
    <property type="match status" value="1"/>
</dbReference>
<dbReference type="InterPro" id="IPR013704">
    <property type="entry name" value="UPF0313_N"/>
</dbReference>
<comment type="similarity">
    <text evidence="6">Belongs to the UPF0313 family.</text>
</comment>
<evidence type="ECO:0000259" key="8">
    <source>
        <dbReference type="PROSITE" id="PS51918"/>
    </source>
</evidence>
<dbReference type="Gene3D" id="3.80.30.20">
    <property type="entry name" value="tm_1862 like domain"/>
    <property type="match status" value="1"/>
</dbReference>
<dbReference type="SUPFAM" id="SSF102114">
    <property type="entry name" value="Radical SAM enzymes"/>
    <property type="match status" value="1"/>
</dbReference>
<feature type="region of interest" description="Disordered" evidence="7">
    <location>
        <begin position="591"/>
        <end position="632"/>
    </location>
</feature>
<evidence type="ECO:0000256" key="4">
    <source>
        <dbReference type="ARBA" id="ARBA00023004"/>
    </source>
</evidence>
<dbReference type="InterPro" id="IPR024560">
    <property type="entry name" value="UPF0313_C"/>
</dbReference>
<feature type="compositionally biased region" description="Basic and acidic residues" evidence="7">
    <location>
        <begin position="595"/>
        <end position="614"/>
    </location>
</feature>
<dbReference type="InterPro" id="IPR006638">
    <property type="entry name" value="Elp3/MiaA/NifB-like_rSAM"/>
</dbReference>
<dbReference type="NCBIfam" id="TIGR03904">
    <property type="entry name" value="SAM_YgiQ"/>
    <property type="match status" value="1"/>
</dbReference>
<feature type="binding site" evidence="6">
    <location>
        <position position="308"/>
    </location>
    <ligand>
        <name>[4Fe-4S] cluster</name>
        <dbReference type="ChEBI" id="CHEBI:49883"/>
        <note>4Fe-4S-S-AdoMet</note>
    </ligand>
</feature>
<accession>A0AAX4FX65</accession>
<sequence>MTGRQPEFLPMTPEGRDRFEIILVTGDAYVDHPSFGTAIIGRVLVDAGYTVGVIAQPDWRGETDLRRLGEPSLFFSISAGNVDSMVNAFTPNLKRRRSDVYSPGGRLLRPDRATLVYTDRVHALFPDTPIIIGGIEASLRRFAHYDYWSDTVRQSILADAPADLLVYGMGERQVVEIAGRLAAGEPLTGIPGTAHRLDLAAWRSADHSGCTVLPSYDDLRSDRHAYARAFAMHYAEQDPIRGRPVVQPHPKTVIVQNPPAMPLSTAELDHVYELPYTRRAHPSYTEPIPALDPVRFSLVSHRGCFGGCSFCALTHHQGRIIQSRSIDSIVREVERMTEMPEFRGVVQDIGGPTANMYSLRCSRWETAGTCPDRRCIDCPSLDRSHREQLRMLQRVSEIPGVKRVFIASGIRYDLIPPEEDYLARICARHISGHLKVAPEHISERVCACMGKPPRQVFDAFRERFEALQKGRRRRQYLLPYFMSGHPGCRIEDMIELAVYVRETGLYTEQVQDFTPTPMSISTTIYHTGLDPFTMEEVHVPKGREKKIQRALLHYRDPKNYNLVREGLLAAGRADLIGNAWNCLIPAKRRSNRLRAPPDRPENKTGSRPAPREGYCRQVLGRPGGEGGIEPAP</sequence>
<evidence type="ECO:0000256" key="1">
    <source>
        <dbReference type="ARBA" id="ARBA00022485"/>
    </source>
</evidence>
<gene>
    <name evidence="9" type="ORF">R6Y96_04255</name>
</gene>
<dbReference type="PROSITE" id="PS51918">
    <property type="entry name" value="RADICAL_SAM"/>
    <property type="match status" value="1"/>
</dbReference>
<dbReference type="Proteomes" id="UP001305652">
    <property type="component" value="Chromosome"/>
</dbReference>
<evidence type="ECO:0000313" key="9">
    <source>
        <dbReference type="EMBL" id="WOX58454.1"/>
    </source>
</evidence>
<dbReference type="Pfam" id="PF11842">
    <property type="entry name" value="DUF3362"/>
    <property type="match status" value="1"/>
</dbReference>
<dbReference type="GO" id="GO:0051539">
    <property type="term" value="F:4 iron, 4 sulfur cluster binding"/>
    <property type="evidence" value="ECO:0007669"/>
    <property type="project" value="UniProtKB-KW"/>
</dbReference>
<evidence type="ECO:0000256" key="2">
    <source>
        <dbReference type="ARBA" id="ARBA00022691"/>
    </source>
</evidence>
<feature type="domain" description="Radical SAM core" evidence="8">
    <location>
        <begin position="290"/>
        <end position="556"/>
    </location>
</feature>
<dbReference type="HAMAP" id="MF_01251">
    <property type="entry name" value="UPF0313"/>
    <property type="match status" value="1"/>
</dbReference>
<reference evidence="9 10" key="1">
    <citation type="submission" date="2023-10" db="EMBL/GenBank/DDBJ databases">
        <title>The complete genome sequence of Methanoculleus receptaculi DSM 18860.</title>
        <authorList>
            <person name="Lai S.-J."/>
            <person name="You Y.-T."/>
            <person name="Chen S.-C."/>
        </authorList>
    </citation>
    <scope>NUCLEOTIDE SEQUENCE [LARGE SCALE GENOMIC DNA]</scope>
    <source>
        <strain evidence="9 10">DSM 18860</strain>
    </source>
</reference>
<evidence type="ECO:0000256" key="7">
    <source>
        <dbReference type="SAM" id="MobiDB-lite"/>
    </source>
</evidence>
<dbReference type="RefSeq" id="WP_318622287.1">
    <property type="nucleotide sequence ID" value="NZ_CP137642.1"/>
</dbReference>
<dbReference type="GO" id="GO:0005506">
    <property type="term" value="F:iron ion binding"/>
    <property type="evidence" value="ECO:0007669"/>
    <property type="project" value="UniProtKB-UniRule"/>
</dbReference>
<evidence type="ECO:0000256" key="5">
    <source>
        <dbReference type="ARBA" id="ARBA00023014"/>
    </source>
</evidence>
<comment type="cofactor">
    <cofactor evidence="6">
        <name>[4Fe-4S] cluster</name>
        <dbReference type="ChEBI" id="CHEBI:49883"/>
    </cofactor>
    <text evidence="6">Binds 1 [4Fe-4S] cluster. The cluster is coordinated with 3 cysteines and an exchangeable S-adenosyl-L-methionine.</text>
</comment>
<dbReference type="InterPro" id="IPR007197">
    <property type="entry name" value="rSAM"/>
</dbReference>
<organism evidence="9 10">
    <name type="scientific">Methanoculleus receptaculi</name>
    <dbReference type="NCBI Taxonomy" id="394967"/>
    <lineage>
        <taxon>Archaea</taxon>
        <taxon>Methanobacteriati</taxon>
        <taxon>Methanobacteriota</taxon>
        <taxon>Stenosarchaea group</taxon>
        <taxon>Methanomicrobia</taxon>
        <taxon>Methanomicrobiales</taxon>
        <taxon>Methanomicrobiaceae</taxon>
        <taxon>Methanoculleus</taxon>
    </lineage>
</organism>
<evidence type="ECO:0000256" key="3">
    <source>
        <dbReference type="ARBA" id="ARBA00022723"/>
    </source>
</evidence>
<dbReference type="SFLD" id="SFLDG01069">
    <property type="entry name" value="UPF0313"/>
    <property type="match status" value="1"/>
</dbReference>
<dbReference type="InterPro" id="IPR022946">
    <property type="entry name" value="UPF0313"/>
</dbReference>
<protein>
    <submittedName>
        <fullName evidence="9">YgiQ family radical SAM protein</fullName>
    </submittedName>
</protein>
<dbReference type="InterPro" id="IPR023404">
    <property type="entry name" value="rSAM_horseshoe"/>
</dbReference>
<dbReference type="EMBL" id="CP137642">
    <property type="protein sequence ID" value="WOX58454.1"/>
    <property type="molecule type" value="Genomic_DNA"/>
</dbReference>
<keyword evidence="4 6" id="KW-0408">Iron</keyword>
<keyword evidence="3 6" id="KW-0479">Metal-binding</keyword>
<dbReference type="SFLD" id="SFLDG01082">
    <property type="entry name" value="B12-binding_domain_containing"/>
    <property type="match status" value="1"/>
</dbReference>
<keyword evidence="1 6" id="KW-0004">4Fe-4S</keyword>